<keyword evidence="2 3" id="KW-0040">ANK repeat</keyword>
<dbReference type="AlphaFoldDB" id="A0A3M7P644"/>
<evidence type="ECO:0000256" key="3">
    <source>
        <dbReference type="PROSITE-ProRule" id="PRU00023"/>
    </source>
</evidence>
<evidence type="ECO:0000313" key="4">
    <source>
        <dbReference type="EMBL" id="RMZ94548.1"/>
    </source>
</evidence>
<dbReference type="PANTHER" id="PTHR24198:SF165">
    <property type="entry name" value="ANKYRIN REPEAT-CONTAINING PROTEIN-RELATED"/>
    <property type="match status" value="1"/>
</dbReference>
<dbReference type="PROSITE" id="PS50088">
    <property type="entry name" value="ANK_REPEAT"/>
    <property type="match status" value="1"/>
</dbReference>
<feature type="non-terminal residue" evidence="4">
    <location>
        <position position="416"/>
    </location>
</feature>
<dbReference type="Proteomes" id="UP000276133">
    <property type="component" value="Unassembled WGS sequence"/>
</dbReference>
<dbReference type="SUPFAM" id="SSF49785">
    <property type="entry name" value="Galactose-binding domain-like"/>
    <property type="match status" value="1"/>
</dbReference>
<dbReference type="PANTHER" id="PTHR24198">
    <property type="entry name" value="ANKYRIN REPEAT AND PROTEIN KINASE DOMAIN-CONTAINING PROTEIN"/>
    <property type="match status" value="1"/>
</dbReference>
<dbReference type="InterPro" id="IPR002110">
    <property type="entry name" value="Ankyrin_rpt"/>
</dbReference>
<name>A0A3M7P644_BRAPC</name>
<dbReference type="Gene3D" id="2.60.120.260">
    <property type="entry name" value="Galactose-binding domain-like"/>
    <property type="match status" value="1"/>
</dbReference>
<accession>A0A3M7P644</accession>
<feature type="repeat" description="ANK" evidence="3">
    <location>
        <begin position="1"/>
        <end position="31"/>
    </location>
</feature>
<dbReference type="SUPFAM" id="SSF48403">
    <property type="entry name" value="Ankyrin repeat"/>
    <property type="match status" value="1"/>
</dbReference>
<protein>
    <submittedName>
        <fullName evidence="4">Ankyrin repeat</fullName>
    </submittedName>
</protein>
<comment type="caution">
    <text evidence="4">The sequence shown here is derived from an EMBL/GenBank/DDBJ whole genome shotgun (WGS) entry which is preliminary data.</text>
</comment>
<dbReference type="Gene3D" id="1.25.40.20">
    <property type="entry name" value="Ankyrin repeat-containing domain"/>
    <property type="match status" value="1"/>
</dbReference>
<sequence length="416" mass="47325">MTPLMMASLRGSVEMVLFLIEKGANIDLKDIKGNSALQLACMKQRFHLIDSLLNKKAIQNSLNSNGWNCLITAVNYFSDESSTMLLLFLQTGAKIDQKDYNGMNCVDHAVRKNKINCARVILNFEPKISFYSSRALINAGLKPNFEMVLLLLNFGVNPNKIEENSGSSVLHEMVRVNETSEDKFRLRLKIIEFLTLYGASPELRNKMNETPLLLAKNKDEDLAEIYLSALSTGYNRTNLFPKFVNLDDMSVVFPNYPLLKPNLNWTKNDPKYFSSYRDNENYDSIHNLIDGDPHSMCSFSGKIYNWAIFDLKSEHVITKIRIYAWKSEEMAKECFLQVSNSVDGPWCCVQTLNCEMVGSSLRSHAGVPLDFGGFLVRSRYFRFVIANNHGAPMTTFHGIELFGYDCRITKLLAEMN</sequence>
<dbReference type="PROSITE" id="PS50297">
    <property type="entry name" value="ANK_REP_REGION"/>
    <property type="match status" value="1"/>
</dbReference>
<evidence type="ECO:0000313" key="5">
    <source>
        <dbReference type="Proteomes" id="UP000276133"/>
    </source>
</evidence>
<keyword evidence="1" id="KW-0677">Repeat</keyword>
<gene>
    <name evidence="4" type="ORF">BpHYR1_041947</name>
</gene>
<dbReference type="EMBL" id="REGN01012971">
    <property type="protein sequence ID" value="RMZ94548.1"/>
    <property type="molecule type" value="Genomic_DNA"/>
</dbReference>
<reference evidence="4 5" key="1">
    <citation type="journal article" date="2018" name="Sci. Rep.">
        <title>Genomic signatures of local adaptation to the degree of environmental predictability in rotifers.</title>
        <authorList>
            <person name="Franch-Gras L."/>
            <person name="Hahn C."/>
            <person name="Garcia-Roger E.M."/>
            <person name="Carmona M.J."/>
            <person name="Serra M."/>
            <person name="Gomez A."/>
        </authorList>
    </citation>
    <scope>NUCLEOTIDE SEQUENCE [LARGE SCALE GENOMIC DNA]</scope>
    <source>
        <strain evidence="4">HYR1</strain>
    </source>
</reference>
<evidence type="ECO:0000256" key="2">
    <source>
        <dbReference type="ARBA" id="ARBA00023043"/>
    </source>
</evidence>
<proteinExistence type="predicted"/>
<dbReference type="InterPro" id="IPR008979">
    <property type="entry name" value="Galactose-bd-like_sf"/>
</dbReference>
<evidence type="ECO:0000256" key="1">
    <source>
        <dbReference type="ARBA" id="ARBA00022737"/>
    </source>
</evidence>
<dbReference type="SMART" id="SM00248">
    <property type="entry name" value="ANK"/>
    <property type="match status" value="6"/>
</dbReference>
<dbReference type="OrthoDB" id="5314041at2759"/>
<dbReference type="STRING" id="10195.A0A3M7P644"/>
<dbReference type="InterPro" id="IPR036770">
    <property type="entry name" value="Ankyrin_rpt-contain_sf"/>
</dbReference>
<keyword evidence="5" id="KW-1185">Reference proteome</keyword>
<organism evidence="4 5">
    <name type="scientific">Brachionus plicatilis</name>
    <name type="common">Marine rotifer</name>
    <name type="synonym">Brachionus muelleri</name>
    <dbReference type="NCBI Taxonomy" id="10195"/>
    <lineage>
        <taxon>Eukaryota</taxon>
        <taxon>Metazoa</taxon>
        <taxon>Spiralia</taxon>
        <taxon>Gnathifera</taxon>
        <taxon>Rotifera</taxon>
        <taxon>Eurotatoria</taxon>
        <taxon>Monogononta</taxon>
        <taxon>Pseudotrocha</taxon>
        <taxon>Ploima</taxon>
        <taxon>Brachionidae</taxon>
        <taxon>Brachionus</taxon>
    </lineage>
</organism>
<dbReference type="Pfam" id="PF12796">
    <property type="entry name" value="Ank_2"/>
    <property type="match status" value="1"/>
</dbReference>